<proteinExistence type="predicted"/>
<evidence type="ECO:0000313" key="2">
    <source>
        <dbReference type="EMBL" id="GEC20483.1"/>
    </source>
</evidence>
<dbReference type="InterPro" id="IPR042001">
    <property type="entry name" value="Sortase_F"/>
</dbReference>
<sequence>MLWWPGPPRRRRAGATVGLAVAAVVGLAGLTLLLLSTVRPPAAGVAALGTVSVAEVPEPAPVAATALRIPDLGVDVQLGEIDVDAAGVLVPPADPAVAGWFAGSPAPGDPGPSVIVGHVDSRAGPGVFFGLADIDLGAPVEVRRSDGRVATFRVVDVYDVPKDEFPTGRVYGPVPGPELRLITCGGEFDADARRYLRNVVVTAVPVSP</sequence>
<dbReference type="Pfam" id="PF04203">
    <property type="entry name" value="Sortase"/>
    <property type="match status" value="1"/>
</dbReference>
<evidence type="ECO:0000256" key="1">
    <source>
        <dbReference type="ARBA" id="ARBA00022801"/>
    </source>
</evidence>
<dbReference type="CDD" id="cd05829">
    <property type="entry name" value="Sortase_F"/>
    <property type="match status" value="1"/>
</dbReference>
<keyword evidence="3" id="KW-1185">Reference proteome</keyword>
<dbReference type="Proteomes" id="UP000320338">
    <property type="component" value="Unassembled WGS sequence"/>
</dbReference>
<protein>
    <submittedName>
        <fullName evidence="2">Class F sortase</fullName>
    </submittedName>
</protein>
<dbReference type="InterPro" id="IPR005754">
    <property type="entry name" value="Sortase"/>
</dbReference>
<dbReference type="GO" id="GO:0016787">
    <property type="term" value="F:hydrolase activity"/>
    <property type="evidence" value="ECO:0007669"/>
    <property type="project" value="UniProtKB-KW"/>
</dbReference>
<reference evidence="2 3" key="1">
    <citation type="submission" date="2019-06" db="EMBL/GenBank/DDBJ databases">
        <title>Whole genome shotgun sequence of Pseudonocardia hydrocarbonoxydans NBRC 14498.</title>
        <authorList>
            <person name="Hosoyama A."/>
            <person name="Uohara A."/>
            <person name="Ohji S."/>
            <person name="Ichikawa N."/>
        </authorList>
    </citation>
    <scope>NUCLEOTIDE SEQUENCE [LARGE SCALE GENOMIC DNA]</scope>
    <source>
        <strain evidence="2 3">NBRC 14498</strain>
    </source>
</reference>
<gene>
    <name evidence="2" type="ORF">PHY01_27660</name>
</gene>
<dbReference type="InterPro" id="IPR023365">
    <property type="entry name" value="Sortase_dom-sf"/>
</dbReference>
<organism evidence="2 3">
    <name type="scientific">Pseudonocardia hydrocarbonoxydans</name>
    <dbReference type="NCBI Taxonomy" id="76726"/>
    <lineage>
        <taxon>Bacteria</taxon>
        <taxon>Bacillati</taxon>
        <taxon>Actinomycetota</taxon>
        <taxon>Actinomycetes</taxon>
        <taxon>Pseudonocardiales</taxon>
        <taxon>Pseudonocardiaceae</taxon>
        <taxon>Pseudonocardia</taxon>
    </lineage>
</organism>
<name>A0A4Y3WNM9_9PSEU</name>
<dbReference type="SUPFAM" id="SSF63817">
    <property type="entry name" value="Sortase"/>
    <property type="match status" value="1"/>
</dbReference>
<dbReference type="Gene3D" id="2.40.260.10">
    <property type="entry name" value="Sortase"/>
    <property type="match status" value="1"/>
</dbReference>
<keyword evidence="1" id="KW-0378">Hydrolase</keyword>
<dbReference type="EMBL" id="BJNG01000019">
    <property type="protein sequence ID" value="GEC20483.1"/>
    <property type="molecule type" value="Genomic_DNA"/>
</dbReference>
<dbReference type="AlphaFoldDB" id="A0A4Y3WNM9"/>
<accession>A0A4Y3WNM9</accession>
<evidence type="ECO:0000313" key="3">
    <source>
        <dbReference type="Proteomes" id="UP000320338"/>
    </source>
</evidence>
<comment type="caution">
    <text evidence="2">The sequence shown here is derived from an EMBL/GenBank/DDBJ whole genome shotgun (WGS) entry which is preliminary data.</text>
</comment>